<evidence type="ECO:0000256" key="3">
    <source>
        <dbReference type="ARBA" id="ARBA00022737"/>
    </source>
</evidence>
<evidence type="ECO:0000256" key="6">
    <source>
        <dbReference type="ARBA" id="ARBA00023242"/>
    </source>
</evidence>
<dbReference type="InterPro" id="IPR013087">
    <property type="entry name" value="Znf_C2H2_type"/>
</dbReference>
<name>A0A2A6BGF9_PRIPA</name>
<accession>A0A2A6BGF9</accession>
<accession>A0A8R1U4U5</accession>
<protein>
    <submittedName>
        <fullName evidence="8">Zinc finger protein</fullName>
    </submittedName>
</protein>
<evidence type="ECO:0000256" key="4">
    <source>
        <dbReference type="ARBA" id="ARBA00022771"/>
    </source>
</evidence>
<comment type="subcellular location">
    <subcellularLocation>
        <location evidence="1">Nucleus</location>
    </subcellularLocation>
</comment>
<dbReference type="SMART" id="SM00355">
    <property type="entry name" value="ZnF_C2H2"/>
    <property type="match status" value="4"/>
</dbReference>
<dbReference type="Pfam" id="PF00096">
    <property type="entry name" value="zf-C2H2"/>
    <property type="match status" value="3"/>
</dbReference>
<dbReference type="PANTHER" id="PTHR24388">
    <property type="entry name" value="ZINC FINGER PROTEIN"/>
    <property type="match status" value="1"/>
</dbReference>
<keyword evidence="9" id="KW-1185">Reference proteome</keyword>
<dbReference type="GO" id="GO:0006357">
    <property type="term" value="P:regulation of transcription by RNA polymerase II"/>
    <property type="evidence" value="ECO:0000318"/>
    <property type="project" value="GO_Central"/>
</dbReference>
<reference evidence="9" key="1">
    <citation type="journal article" date="2008" name="Nat. Genet.">
        <title>The Pristionchus pacificus genome provides a unique perspective on nematode lifestyle and parasitism.</title>
        <authorList>
            <person name="Dieterich C."/>
            <person name="Clifton S.W."/>
            <person name="Schuster L.N."/>
            <person name="Chinwalla A."/>
            <person name="Delehaunty K."/>
            <person name="Dinkelacker I."/>
            <person name="Fulton L."/>
            <person name="Fulton R."/>
            <person name="Godfrey J."/>
            <person name="Minx P."/>
            <person name="Mitreva M."/>
            <person name="Roeseler W."/>
            <person name="Tian H."/>
            <person name="Witte H."/>
            <person name="Yang S.P."/>
            <person name="Wilson R.K."/>
            <person name="Sommer R.J."/>
        </authorList>
    </citation>
    <scope>NUCLEOTIDE SEQUENCE [LARGE SCALE GENOMIC DNA]</scope>
    <source>
        <strain evidence="9">PS312</strain>
    </source>
</reference>
<dbReference type="GO" id="GO:0008270">
    <property type="term" value="F:zinc ion binding"/>
    <property type="evidence" value="ECO:0007669"/>
    <property type="project" value="UniProtKB-KW"/>
</dbReference>
<dbReference type="Gene3D" id="3.30.160.60">
    <property type="entry name" value="Classic Zinc Finger"/>
    <property type="match status" value="2"/>
</dbReference>
<dbReference type="PROSITE" id="PS00028">
    <property type="entry name" value="ZINC_FINGER_C2H2_1"/>
    <property type="match status" value="2"/>
</dbReference>
<keyword evidence="4" id="KW-0863">Zinc-finger</keyword>
<dbReference type="PANTHER" id="PTHR24388:SF54">
    <property type="entry name" value="PROTEIN ESCARGOT"/>
    <property type="match status" value="1"/>
</dbReference>
<evidence type="ECO:0000256" key="1">
    <source>
        <dbReference type="ARBA" id="ARBA00004123"/>
    </source>
</evidence>
<dbReference type="OrthoDB" id="3437960at2759"/>
<evidence type="ECO:0000256" key="5">
    <source>
        <dbReference type="ARBA" id="ARBA00022833"/>
    </source>
</evidence>
<dbReference type="EnsemblMetazoa" id="PPA00520.1">
    <property type="protein sequence ID" value="PPA00520.1"/>
    <property type="gene ID" value="WBGene00090074"/>
</dbReference>
<dbReference type="PROSITE" id="PS50157">
    <property type="entry name" value="ZINC_FINGER_C2H2_2"/>
    <property type="match status" value="3"/>
</dbReference>
<keyword evidence="5" id="KW-0862">Zinc</keyword>
<proteinExistence type="predicted"/>
<keyword evidence="6" id="KW-0539">Nucleus</keyword>
<dbReference type="GO" id="GO:0000978">
    <property type="term" value="F:RNA polymerase II cis-regulatory region sequence-specific DNA binding"/>
    <property type="evidence" value="ECO:0000318"/>
    <property type="project" value="GO_Central"/>
</dbReference>
<gene>
    <name evidence="8" type="primary">WBGene00090074</name>
</gene>
<evidence type="ECO:0000313" key="9">
    <source>
        <dbReference type="Proteomes" id="UP000005239"/>
    </source>
</evidence>
<feature type="region of interest" description="Disordered" evidence="7">
    <location>
        <begin position="230"/>
        <end position="263"/>
    </location>
</feature>
<dbReference type="InterPro" id="IPR036236">
    <property type="entry name" value="Znf_C2H2_sf"/>
</dbReference>
<dbReference type="InterPro" id="IPR050527">
    <property type="entry name" value="Snail/Krueppel_Znf"/>
</dbReference>
<keyword evidence="2" id="KW-0479">Metal-binding</keyword>
<dbReference type="AlphaFoldDB" id="A0A2A6BGF9"/>
<dbReference type="SUPFAM" id="SSF57667">
    <property type="entry name" value="beta-beta-alpha zinc fingers"/>
    <property type="match status" value="2"/>
</dbReference>
<evidence type="ECO:0000256" key="2">
    <source>
        <dbReference type="ARBA" id="ARBA00022723"/>
    </source>
</evidence>
<dbReference type="GO" id="GO:0003700">
    <property type="term" value="F:DNA-binding transcription factor activity"/>
    <property type="evidence" value="ECO:0000318"/>
    <property type="project" value="GO_Central"/>
</dbReference>
<reference evidence="8" key="2">
    <citation type="submission" date="2022-06" db="UniProtKB">
        <authorList>
            <consortium name="EnsemblMetazoa"/>
        </authorList>
    </citation>
    <scope>IDENTIFICATION</scope>
    <source>
        <strain evidence="8">PS312</strain>
    </source>
</reference>
<dbReference type="GO" id="GO:0005634">
    <property type="term" value="C:nucleus"/>
    <property type="evidence" value="ECO:0007669"/>
    <property type="project" value="UniProtKB-SubCell"/>
</dbReference>
<evidence type="ECO:0000256" key="7">
    <source>
        <dbReference type="SAM" id="MobiDB-lite"/>
    </source>
</evidence>
<evidence type="ECO:0000313" key="8">
    <source>
        <dbReference type="EnsemblMetazoa" id="PPA00520.1"/>
    </source>
</evidence>
<dbReference type="Proteomes" id="UP000005239">
    <property type="component" value="Unassembled WGS sequence"/>
</dbReference>
<organism evidence="8 9">
    <name type="scientific">Pristionchus pacificus</name>
    <name type="common">Parasitic nematode worm</name>
    <dbReference type="NCBI Taxonomy" id="54126"/>
    <lineage>
        <taxon>Eukaryota</taxon>
        <taxon>Metazoa</taxon>
        <taxon>Ecdysozoa</taxon>
        <taxon>Nematoda</taxon>
        <taxon>Chromadorea</taxon>
        <taxon>Rhabditida</taxon>
        <taxon>Rhabditina</taxon>
        <taxon>Diplogasteromorpha</taxon>
        <taxon>Diplogasteroidea</taxon>
        <taxon>Neodiplogasteridae</taxon>
        <taxon>Pristionchus</taxon>
    </lineage>
</organism>
<sequence length="394" mass="43906">MSIDQLKGAFEDNLFSVMLKISSVSERLDQWRREVNDTEHAIVPLPGLREIKRLRGVTKILFLQNFTLQAYDYSSSSDRLGIVISRALELLLVVVKHGAGAENLKYAVDSLKWERSSAMHPEKDGLMQVESDVGTYGSADLLPPMAASTMTASAGGVPVDEEKPPAGIGMPTTTSISMSGAASLEAITGYVGNEADMKMEDVKVKDEDDHGFGMPYVNPGSWEQEGMAEFAQSEAGQSDEYPPSADDEPSTSSSRQKAQPGDKSMCELCGASFVRARDLRRHMKTIDHSVYRPRKFTKDRIQKYKCDQCPAQYTRVDNLTRHKALHAGKTRNIKCPHCELMLVDNLNGHLREAHGIDPYPCQKCGQAFSRLELLKTHWTDCYERGDQFKNKSYD</sequence>
<keyword evidence="3" id="KW-0677">Repeat</keyword>